<evidence type="ECO:0000313" key="1">
    <source>
        <dbReference type="Proteomes" id="UP000887564"/>
    </source>
</evidence>
<name>A0A914R7U5_PAREQ</name>
<reference evidence="2" key="1">
    <citation type="submission" date="2022-11" db="UniProtKB">
        <authorList>
            <consortium name="WormBaseParasite"/>
        </authorList>
    </citation>
    <scope>IDENTIFICATION</scope>
</reference>
<evidence type="ECO:0000313" key="2">
    <source>
        <dbReference type="WBParaSite" id="PEQ_0000252601-mRNA-1"/>
    </source>
</evidence>
<protein>
    <submittedName>
        <fullName evidence="2">Uncharacterized protein</fullName>
    </submittedName>
</protein>
<organism evidence="1 2">
    <name type="scientific">Parascaris equorum</name>
    <name type="common">Equine roundworm</name>
    <dbReference type="NCBI Taxonomy" id="6256"/>
    <lineage>
        <taxon>Eukaryota</taxon>
        <taxon>Metazoa</taxon>
        <taxon>Ecdysozoa</taxon>
        <taxon>Nematoda</taxon>
        <taxon>Chromadorea</taxon>
        <taxon>Rhabditida</taxon>
        <taxon>Spirurina</taxon>
        <taxon>Ascaridomorpha</taxon>
        <taxon>Ascaridoidea</taxon>
        <taxon>Ascarididae</taxon>
        <taxon>Parascaris</taxon>
    </lineage>
</organism>
<keyword evidence="1" id="KW-1185">Reference proteome</keyword>
<proteinExistence type="predicted"/>
<dbReference type="Proteomes" id="UP000887564">
    <property type="component" value="Unplaced"/>
</dbReference>
<sequence>MDQQNYSLFFQDAGMRKLLHRPARACKSRLKITCSTCKVVTQRMRYKQLRE</sequence>
<dbReference type="AlphaFoldDB" id="A0A914R7U5"/>
<accession>A0A914R7U5</accession>
<dbReference type="WBParaSite" id="PEQ_0000252601-mRNA-1">
    <property type="protein sequence ID" value="PEQ_0000252601-mRNA-1"/>
    <property type="gene ID" value="PEQ_0000252601"/>
</dbReference>